<evidence type="ECO:0000313" key="1">
    <source>
        <dbReference type="EMBL" id="KIW46547.1"/>
    </source>
</evidence>
<dbReference type="AlphaFoldDB" id="A0A0D2C9S5"/>
<dbReference type="GeneID" id="27354288"/>
<proteinExistence type="predicted"/>
<accession>A0A0D2C9S5</accession>
<protein>
    <submittedName>
        <fullName evidence="1">Uncharacterized protein</fullName>
    </submittedName>
</protein>
<dbReference type="HOGENOM" id="CLU_816448_0_0_1"/>
<sequence length="340" mass="38618">MFDCSVRSNQRGSQWFLTRANPVPEPLCSCNGSPFTEHIMRICALFLLSVDTVRSFIRLSSSQRGDFPIAISRLLSSDSPAYKSHIHVHNGGSNILSRKVHGLERPQNVSTPFCPSGKTRNVALNPKYSAHEIFIALAGHEFVQTIAKPLLQQTRCHQTWGVTLLYRAYDLSPTETLVKCADAATPYQILHKKDDDPSIDLKIRKRMLATDLMGQPGIYVPVEFEVYQEQHESIDNRTETPDTLTTSTFQDEFARETCLAGLDGVLGLATWPHTPVRPDFVVQLERIEDQAVVYYDHGEFGFESLVDAVQTGWFWWNRDPDAMEAKVWTADRRVKKRKYT</sequence>
<dbReference type="Proteomes" id="UP000053342">
    <property type="component" value="Unassembled WGS sequence"/>
</dbReference>
<gene>
    <name evidence="1" type="ORF">PV06_02214</name>
</gene>
<name>A0A0D2C9S5_9EURO</name>
<dbReference type="OrthoDB" id="2322999at2759"/>
<reference evidence="1 2" key="1">
    <citation type="submission" date="2015-01" db="EMBL/GenBank/DDBJ databases">
        <title>The Genome Sequence of Exophiala oligosperma CBS72588.</title>
        <authorList>
            <consortium name="The Broad Institute Genomics Platform"/>
            <person name="Cuomo C."/>
            <person name="de Hoog S."/>
            <person name="Gorbushina A."/>
            <person name="Stielow B."/>
            <person name="Teixiera M."/>
            <person name="Abouelleil A."/>
            <person name="Chapman S.B."/>
            <person name="Priest M."/>
            <person name="Young S.K."/>
            <person name="Wortman J."/>
            <person name="Nusbaum C."/>
            <person name="Birren B."/>
        </authorList>
    </citation>
    <scope>NUCLEOTIDE SEQUENCE [LARGE SCALE GENOMIC DNA]</scope>
    <source>
        <strain evidence="1 2">CBS 72588</strain>
    </source>
</reference>
<organism evidence="1 2">
    <name type="scientific">Exophiala oligosperma</name>
    <dbReference type="NCBI Taxonomy" id="215243"/>
    <lineage>
        <taxon>Eukaryota</taxon>
        <taxon>Fungi</taxon>
        <taxon>Dikarya</taxon>
        <taxon>Ascomycota</taxon>
        <taxon>Pezizomycotina</taxon>
        <taxon>Eurotiomycetes</taxon>
        <taxon>Chaetothyriomycetidae</taxon>
        <taxon>Chaetothyriales</taxon>
        <taxon>Herpotrichiellaceae</taxon>
        <taxon>Exophiala</taxon>
    </lineage>
</organism>
<dbReference type="VEuPathDB" id="FungiDB:PV06_02214"/>
<evidence type="ECO:0000313" key="2">
    <source>
        <dbReference type="Proteomes" id="UP000053342"/>
    </source>
</evidence>
<dbReference type="RefSeq" id="XP_016266763.1">
    <property type="nucleotide sequence ID" value="XM_016402866.1"/>
</dbReference>
<dbReference type="EMBL" id="KN847333">
    <property type="protein sequence ID" value="KIW46547.1"/>
    <property type="molecule type" value="Genomic_DNA"/>
</dbReference>
<keyword evidence="2" id="KW-1185">Reference proteome</keyword>